<dbReference type="EMBL" id="LYXU01000002">
    <property type="protein sequence ID" value="OBS24105.1"/>
    <property type="molecule type" value="Genomic_DNA"/>
</dbReference>
<protein>
    <recommendedName>
        <fullName evidence="7">Gluconate 5-dehydrogenase</fullName>
    </recommendedName>
</protein>
<dbReference type="STRING" id="36050.A0A1B8AUC0"/>
<dbReference type="PANTHER" id="PTHR43618">
    <property type="entry name" value="7-ALPHA-HYDROXYSTEROID DEHYDROGENASE"/>
    <property type="match status" value="1"/>
</dbReference>
<dbReference type="Gene3D" id="3.40.50.720">
    <property type="entry name" value="NAD(P)-binding Rossmann-like Domain"/>
    <property type="match status" value="1"/>
</dbReference>
<dbReference type="OrthoDB" id="2898618at2759"/>
<dbReference type="PANTHER" id="PTHR43618:SF4">
    <property type="entry name" value="SHORT CHAIN DEHYDROGENASE_REDUCTASE FAMILY (AFU_ORTHOLOGUE AFUA_7G04540)"/>
    <property type="match status" value="1"/>
</dbReference>
<dbReference type="InterPro" id="IPR036291">
    <property type="entry name" value="NAD(P)-bd_dom_sf"/>
</dbReference>
<comment type="similarity">
    <text evidence="1 4">Belongs to the short-chain dehydrogenases/reductases (SDR) family.</text>
</comment>
<sequence>MSKQLARILGVSNRNTLAPTVRFKTPLLKDSCVPATTQFRTFQTSIRGHFRYTTSKMAGTQPASGGEQRDFARDSLFDLKGRVALVTGGGSGIGLMATQALAVNGAKVYITGRTKEKLDRVVENYGKNIAGEIVPIQADVGNKEGIQKLLDEYKAKEDCLCILVNNAGISSNSFQVEANSAQEMKENLFDNKDATFEDWNQTYNTNVTGMYFTTAAFLPLLQKSSEKNQGWSSTVINISSISGLIQKSQHHFAYNASKGAAVHLTRMLAAEVVSNKLKIRVNSIAPGVFPSEMTTDGSDETQKSFIPKEKYTEKVPAGRAGKDQDMAATVLFFATNQYLVGQTLAVDGGYTIAAGQ</sequence>
<evidence type="ECO:0000313" key="6">
    <source>
        <dbReference type="Proteomes" id="UP000091967"/>
    </source>
</evidence>
<dbReference type="GO" id="GO:0016491">
    <property type="term" value="F:oxidoreductase activity"/>
    <property type="evidence" value="ECO:0007669"/>
    <property type="project" value="UniProtKB-KW"/>
</dbReference>
<evidence type="ECO:0000256" key="2">
    <source>
        <dbReference type="ARBA" id="ARBA00022857"/>
    </source>
</evidence>
<dbReference type="OMA" id="DQKSHIE"/>
<accession>A0A1B8AUC0</accession>
<dbReference type="InterPro" id="IPR002347">
    <property type="entry name" value="SDR_fam"/>
</dbReference>
<gene>
    <name evidence="5" type="ORF">FPOA_04653</name>
</gene>
<evidence type="ECO:0000313" key="5">
    <source>
        <dbReference type="EMBL" id="OBS24105.1"/>
    </source>
</evidence>
<proteinExistence type="inferred from homology"/>
<keyword evidence="2" id="KW-0521">NADP</keyword>
<dbReference type="Pfam" id="PF00106">
    <property type="entry name" value="adh_short"/>
    <property type="match status" value="1"/>
</dbReference>
<keyword evidence="6" id="KW-1185">Reference proteome</keyword>
<evidence type="ECO:0008006" key="7">
    <source>
        <dbReference type="Google" id="ProtNLM"/>
    </source>
</evidence>
<dbReference type="FunFam" id="3.40.50.720:FF:000084">
    <property type="entry name" value="Short-chain dehydrogenase reductase"/>
    <property type="match status" value="1"/>
</dbReference>
<dbReference type="AlphaFoldDB" id="A0A1B8AUC0"/>
<name>A0A1B8AUC0_FUSPO</name>
<dbReference type="SUPFAM" id="SSF51735">
    <property type="entry name" value="NAD(P)-binding Rossmann-fold domains"/>
    <property type="match status" value="1"/>
</dbReference>
<comment type="caution">
    <text evidence="5">The sequence shown here is derived from an EMBL/GenBank/DDBJ whole genome shotgun (WGS) entry which is preliminary data.</text>
</comment>
<organism evidence="5 6">
    <name type="scientific">Fusarium poae</name>
    <dbReference type="NCBI Taxonomy" id="36050"/>
    <lineage>
        <taxon>Eukaryota</taxon>
        <taxon>Fungi</taxon>
        <taxon>Dikarya</taxon>
        <taxon>Ascomycota</taxon>
        <taxon>Pezizomycotina</taxon>
        <taxon>Sordariomycetes</taxon>
        <taxon>Hypocreomycetidae</taxon>
        <taxon>Hypocreales</taxon>
        <taxon>Nectriaceae</taxon>
        <taxon>Fusarium</taxon>
    </lineage>
</organism>
<reference evidence="5 6" key="1">
    <citation type="submission" date="2016-06" db="EMBL/GenBank/DDBJ databases">
        <title>Living apart together: crosstalk between the core and supernumerary genomes in a fungal plant pathogen.</title>
        <authorList>
            <person name="Vanheule A."/>
            <person name="Audenaert K."/>
            <person name="Warris S."/>
            <person name="Van De Geest H."/>
            <person name="Schijlen E."/>
            <person name="Hofte M."/>
            <person name="De Saeger S."/>
            <person name="Haesaert G."/>
            <person name="Waalwijk C."/>
            <person name="Van Der Lee T."/>
        </authorList>
    </citation>
    <scope>NUCLEOTIDE SEQUENCE [LARGE SCALE GENOMIC DNA]</scope>
    <source>
        <strain evidence="5 6">2516</strain>
    </source>
</reference>
<keyword evidence="3" id="KW-0560">Oxidoreductase</keyword>
<dbReference type="PROSITE" id="PS00061">
    <property type="entry name" value="ADH_SHORT"/>
    <property type="match status" value="1"/>
</dbReference>
<dbReference type="InterPro" id="IPR052178">
    <property type="entry name" value="Sec_Metab_Biosynth_SDR"/>
</dbReference>
<dbReference type="PRINTS" id="PR00080">
    <property type="entry name" value="SDRFAMILY"/>
</dbReference>
<evidence type="ECO:0000256" key="1">
    <source>
        <dbReference type="ARBA" id="ARBA00006484"/>
    </source>
</evidence>
<dbReference type="Proteomes" id="UP000091967">
    <property type="component" value="Unassembled WGS sequence"/>
</dbReference>
<dbReference type="CDD" id="cd05233">
    <property type="entry name" value="SDR_c"/>
    <property type="match status" value="1"/>
</dbReference>
<evidence type="ECO:0000256" key="4">
    <source>
        <dbReference type="RuleBase" id="RU000363"/>
    </source>
</evidence>
<dbReference type="InterPro" id="IPR020904">
    <property type="entry name" value="Sc_DH/Rdtase_CS"/>
</dbReference>
<dbReference type="PRINTS" id="PR00081">
    <property type="entry name" value="GDHRDH"/>
</dbReference>
<evidence type="ECO:0000256" key="3">
    <source>
        <dbReference type="ARBA" id="ARBA00023002"/>
    </source>
</evidence>